<dbReference type="EC" id="2.7.7.65" evidence="3"/>
<reference evidence="4" key="1">
    <citation type="journal article" date="2019" name="Int. J. Syst. Evol. Microbiol.">
        <title>The Global Catalogue of Microorganisms (GCM) 10K type strain sequencing project: providing services to taxonomists for standard genome sequencing and annotation.</title>
        <authorList>
            <consortium name="The Broad Institute Genomics Platform"/>
            <consortium name="The Broad Institute Genome Sequencing Center for Infectious Disease"/>
            <person name="Wu L."/>
            <person name="Ma J."/>
        </authorList>
    </citation>
    <scope>NUCLEOTIDE SEQUENCE [LARGE SCALE GENOMIC DNA]</scope>
    <source>
        <strain evidence="4">CGMCC 1.15475</strain>
    </source>
</reference>
<dbReference type="RefSeq" id="WP_377338860.1">
    <property type="nucleotide sequence ID" value="NZ_JBHUFW010000002.1"/>
</dbReference>
<feature type="domain" description="GGDEF" evidence="2">
    <location>
        <begin position="186"/>
        <end position="312"/>
    </location>
</feature>
<dbReference type="Gene3D" id="3.30.70.270">
    <property type="match status" value="1"/>
</dbReference>
<dbReference type="NCBIfam" id="TIGR00254">
    <property type="entry name" value="GGDEF"/>
    <property type="match status" value="1"/>
</dbReference>
<dbReference type="InterPro" id="IPR043128">
    <property type="entry name" value="Rev_trsase/Diguanyl_cyclase"/>
</dbReference>
<dbReference type="PROSITE" id="PS50887">
    <property type="entry name" value="GGDEF"/>
    <property type="match status" value="1"/>
</dbReference>
<sequence>MDEQLNLAPFGYLVIDRNNRIIEMNQAMQEMVGTVRAPVHVHDLLTVASRVYFQTYFMPSITLHGKVNEMFLTLKSADGPVPVLMNAAERNGLFECAMIGMTVRDEYEKELLLAKREAERINRETADAFNKLKALLAEVECKQGELEELNESLYQLAALDPLTGLKNRRSLETLLEELTMKAEDGVELSLLAVDIDFFKQVNDTYGHQMGDAVLQELAWKLEAEIGDRGIVARLGGEEFVIVLPQIGKTAALQLAEGVRFGLEKAEWLNVSITVSIGVAAFMPGDDAGTLFERADKALYEAKSAGRNRVAVG</sequence>
<dbReference type="PANTHER" id="PTHR45138:SF9">
    <property type="entry name" value="DIGUANYLATE CYCLASE DGCM-RELATED"/>
    <property type="match status" value="1"/>
</dbReference>
<dbReference type="Proteomes" id="UP001597273">
    <property type="component" value="Unassembled WGS sequence"/>
</dbReference>
<organism evidence="3 4">
    <name type="scientific">Planococcus chinensis</name>
    <dbReference type="NCBI Taxonomy" id="272917"/>
    <lineage>
        <taxon>Bacteria</taxon>
        <taxon>Bacillati</taxon>
        <taxon>Bacillota</taxon>
        <taxon>Bacilli</taxon>
        <taxon>Bacillales</taxon>
        <taxon>Caryophanaceae</taxon>
        <taxon>Planococcus</taxon>
    </lineage>
</organism>
<proteinExistence type="predicted"/>
<evidence type="ECO:0000313" key="4">
    <source>
        <dbReference type="Proteomes" id="UP001597273"/>
    </source>
</evidence>
<comment type="caution">
    <text evidence="3">The sequence shown here is derived from an EMBL/GenBank/DDBJ whole genome shotgun (WGS) entry which is preliminary data.</text>
</comment>
<evidence type="ECO:0000256" key="1">
    <source>
        <dbReference type="SAM" id="Coils"/>
    </source>
</evidence>
<keyword evidence="1" id="KW-0175">Coiled coil</keyword>
<dbReference type="InterPro" id="IPR000160">
    <property type="entry name" value="GGDEF_dom"/>
</dbReference>
<dbReference type="InterPro" id="IPR000014">
    <property type="entry name" value="PAS"/>
</dbReference>
<keyword evidence="3" id="KW-0548">Nucleotidyltransferase</keyword>
<dbReference type="InterPro" id="IPR035965">
    <property type="entry name" value="PAS-like_dom_sf"/>
</dbReference>
<evidence type="ECO:0000313" key="3">
    <source>
        <dbReference type="EMBL" id="MFD1861544.1"/>
    </source>
</evidence>
<dbReference type="Gene3D" id="3.30.450.20">
    <property type="entry name" value="PAS domain"/>
    <property type="match status" value="1"/>
</dbReference>
<protein>
    <submittedName>
        <fullName evidence="3">Diguanylate cyclase</fullName>
        <ecNumber evidence="3">2.7.7.65</ecNumber>
    </submittedName>
</protein>
<keyword evidence="4" id="KW-1185">Reference proteome</keyword>
<dbReference type="EMBL" id="JBHUFW010000002">
    <property type="protein sequence ID" value="MFD1861544.1"/>
    <property type="molecule type" value="Genomic_DNA"/>
</dbReference>
<keyword evidence="3" id="KW-0808">Transferase</keyword>
<dbReference type="SUPFAM" id="SSF55785">
    <property type="entry name" value="PYP-like sensor domain (PAS domain)"/>
    <property type="match status" value="1"/>
</dbReference>
<dbReference type="Pfam" id="PF00990">
    <property type="entry name" value="GGDEF"/>
    <property type="match status" value="1"/>
</dbReference>
<dbReference type="InterPro" id="IPR029787">
    <property type="entry name" value="Nucleotide_cyclase"/>
</dbReference>
<gene>
    <name evidence="3" type="ORF">ACFSDB_01330</name>
</gene>
<evidence type="ECO:0000259" key="2">
    <source>
        <dbReference type="PROSITE" id="PS50887"/>
    </source>
</evidence>
<dbReference type="GO" id="GO:0052621">
    <property type="term" value="F:diguanylate cyclase activity"/>
    <property type="evidence" value="ECO:0007669"/>
    <property type="project" value="UniProtKB-EC"/>
</dbReference>
<dbReference type="SMART" id="SM00267">
    <property type="entry name" value="GGDEF"/>
    <property type="match status" value="1"/>
</dbReference>
<feature type="coiled-coil region" evidence="1">
    <location>
        <begin position="104"/>
        <end position="152"/>
    </location>
</feature>
<dbReference type="PANTHER" id="PTHR45138">
    <property type="entry name" value="REGULATORY COMPONENTS OF SENSORY TRANSDUCTION SYSTEM"/>
    <property type="match status" value="1"/>
</dbReference>
<name>A0ABW4QD82_9BACL</name>
<dbReference type="InterPro" id="IPR050469">
    <property type="entry name" value="Diguanylate_Cyclase"/>
</dbReference>
<dbReference type="SUPFAM" id="SSF55073">
    <property type="entry name" value="Nucleotide cyclase"/>
    <property type="match status" value="1"/>
</dbReference>
<dbReference type="CDD" id="cd01949">
    <property type="entry name" value="GGDEF"/>
    <property type="match status" value="1"/>
</dbReference>
<accession>A0ABW4QD82</accession>
<dbReference type="Pfam" id="PF13188">
    <property type="entry name" value="PAS_8"/>
    <property type="match status" value="1"/>
</dbReference>